<accession>A0A840Q505</accession>
<proteinExistence type="predicted"/>
<dbReference type="AlphaFoldDB" id="A0A840Q505"/>
<organism evidence="1 2">
    <name type="scientific">Saccharopolyspora phatthalungensis</name>
    <dbReference type="NCBI Taxonomy" id="664693"/>
    <lineage>
        <taxon>Bacteria</taxon>
        <taxon>Bacillati</taxon>
        <taxon>Actinomycetota</taxon>
        <taxon>Actinomycetes</taxon>
        <taxon>Pseudonocardiales</taxon>
        <taxon>Pseudonocardiaceae</taxon>
        <taxon>Saccharopolyspora</taxon>
    </lineage>
</organism>
<comment type="caution">
    <text evidence="1">The sequence shown here is derived from an EMBL/GenBank/DDBJ whole genome shotgun (WGS) entry which is preliminary data.</text>
</comment>
<protein>
    <submittedName>
        <fullName evidence="1">Uncharacterized protein</fullName>
    </submittedName>
</protein>
<gene>
    <name evidence="1" type="ORF">BJ970_001303</name>
</gene>
<evidence type="ECO:0000313" key="1">
    <source>
        <dbReference type="EMBL" id="MBB5153769.1"/>
    </source>
</evidence>
<dbReference type="EMBL" id="JACHIW010000001">
    <property type="protein sequence ID" value="MBB5153769.1"/>
    <property type="molecule type" value="Genomic_DNA"/>
</dbReference>
<evidence type="ECO:0000313" key="2">
    <source>
        <dbReference type="Proteomes" id="UP000584374"/>
    </source>
</evidence>
<reference evidence="1 2" key="1">
    <citation type="submission" date="2020-08" db="EMBL/GenBank/DDBJ databases">
        <title>Sequencing the genomes of 1000 actinobacteria strains.</title>
        <authorList>
            <person name="Klenk H.-P."/>
        </authorList>
    </citation>
    <scope>NUCLEOTIDE SEQUENCE [LARGE SCALE GENOMIC DNA]</scope>
    <source>
        <strain evidence="1 2">DSM 45584</strain>
    </source>
</reference>
<dbReference type="Proteomes" id="UP000584374">
    <property type="component" value="Unassembled WGS sequence"/>
</dbReference>
<keyword evidence="2" id="KW-1185">Reference proteome</keyword>
<sequence>MEGNAVISIEIAGTGTDRIQVSIQRWLMGW</sequence>
<name>A0A840Q505_9PSEU</name>